<dbReference type="HOGENOM" id="CLU_2324135_0_0_1"/>
<organism evidence="3">
    <name type="scientific">Oryza brachyantha</name>
    <name type="common">malo sina</name>
    <dbReference type="NCBI Taxonomy" id="4533"/>
    <lineage>
        <taxon>Eukaryota</taxon>
        <taxon>Viridiplantae</taxon>
        <taxon>Streptophyta</taxon>
        <taxon>Embryophyta</taxon>
        <taxon>Tracheophyta</taxon>
        <taxon>Spermatophyta</taxon>
        <taxon>Magnoliopsida</taxon>
        <taxon>Liliopsida</taxon>
        <taxon>Poales</taxon>
        <taxon>Poaceae</taxon>
        <taxon>BOP clade</taxon>
        <taxon>Oryzoideae</taxon>
        <taxon>Oryzeae</taxon>
        <taxon>Oryzinae</taxon>
        <taxon>Oryza</taxon>
    </lineage>
</organism>
<dbReference type="STRING" id="4533.J3LWJ1"/>
<comment type="cofactor">
    <cofactor evidence="1">
        <name>Cu cation</name>
        <dbReference type="ChEBI" id="CHEBI:23378"/>
    </cofactor>
    <text evidence="1">Contains 1 topaquinone per subunit.</text>
</comment>
<dbReference type="AlphaFoldDB" id="J3LWJ1"/>
<dbReference type="GO" id="GO:0009308">
    <property type="term" value="P:amine metabolic process"/>
    <property type="evidence" value="ECO:0007669"/>
    <property type="project" value="UniProtKB-UniRule"/>
</dbReference>
<name>J3LWJ1_ORYBR</name>
<comment type="PTM">
    <text evidence="1">Topaquinone (TPQ) is generated by copper-dependent autoxidation of a specific tyrosyl residue.</text>
</comment>
<comment type="similarity">
    <text evidence="1">Belongs to the copper/topaquinone oxidase family.</text>
</comment>
<accession>J3LWJ1</accession>
<dbReference type="InterPro" id="IPR015798">
    <property type="entry name" value="Cu_amine_oxidase_C"/>
</dbReference>
<dbReference type="InterPro" id="IPR000269">
    <property type="entry name" value="Cu_amine_oxidase"/>
</dbReference>
<dbReference type="PANTHER" id="PTHR10638">
    <property type="entry name" value="COPPER AMINE OXIDASE"/>
    <property type="match status" value="1"/>
</dbReference>
<sequence>MPKRSCRRRLLPSADATAASVLDDDDFPHRRAAYCKKQVRVTPYSRPEKWASGMYADQSTDDDGLAVWSERNRAIRFVRGDVAEAEDYFNHLVRRDFVR</sequence>
<dbReference type="GO" id="GO:0005507">
    <property type="term" value="F:copper ion binding"/>
    <property type="evidence" value="ECO:0007669"/>
    <property type="project" value="InterPro"/>
</dbReference>
<dbReference type="GO" id="GO:0048038">
    <property type="term" value="F:quinone binding"/>
    <property type="evidence" value="ECO:0007669"/>
    <property type="project" value="InterPro"/>
</dbReference>
<evidence type="ECO:0000256" key="1">
    <source>
        <dbReference type="RuleBase" id="RU000672"/>
    </source>
</evidence>
<dbReference type="Pfam" id="PF01179">
    <property type="entry name" value="Cu_amine_oxid"/>
    <property type="match status" value="1"/>
</dbReference>
<protein>
    <recommendedName>
        <fullName evidence="1">Amine oxidase</fullName>
        <ecNumber evidence="1">1.4.3.-</ecNumber>
    </recommendedName>
</protein>
<dbReference type="InterPro" id="IPR036460">
    <property type="entry name" value="Cu_amine_oxidase_C_sf"/>
</dbReference>
<keyword evidence="4" id="KW-1185">Reference proteome</keyword>
<keyword evidence="1" id="KW-0479">Metal-binding</keyword>
<dbReference type="GO" id="GO:0008131">
    <property type="term" value="F:primary methylamine oxidase activity"/>
    <property type="evidence" value="ECO:0007669"/>
    <property type="project" value="InterPro"/>
</dbReference>
<evidence type="ECO:0000313" key="4">
    <source>
        <dbReference type="Proteomes" id="UP000006038"/>
    </source>
</evidence>
<keyword evidence="1" id="KW-0801">TPQ</keyword>
<keyword evidence="1" id="KW-0560">Oxidoreductase</keyword>
<evidence type="ECO:0000313" key="3">
    <source>
        <dbReference type="EnsemblPlants" id="OB04G15160.1"/>
    </source>
</evidence>
<reference evidence="3" key="1">
    <citation type="journal article" date="2013" name="Nat. Commun.">
        <title>Whole-genome sequencing of Oryza brachyantha reveals mechanisms underlying Oryza genome evolution.</title>
        <authorList>
            <person name="Chen J."/>
            <person name="Huang Q."/>
            <person name="Gao D."/>
            <person name="Wang J."/>
            <person name="Lang Y."/>
            <person name="Liu T."/>
            <person name="Li B."/>
            <person name="Bai Z."/>
            <person name="Luis Goicoechea J."/>
            <person name="Liang C."/>
            <person name="Chen C."/>
            <person name="Zhang W."/>
            <person name="Sun S."/>
            <person name="Liao Y."/>
            <person name="Zhang X."/>
            <person name="Yang L."/>
            <person name="Song C."/>
            <person name="Wang M."/>
            <person name="Shi J."/>
            <person name="Liu G."/>
            <person name="Liu J."/>
            <person name="Zhou H."/>
            <person name="Zhou W."/>
            <person name="Yu Q."/>
            <person name="An N."/>
            <person name="Chen Y."/>
            <person name="Cai Q."/>
            <person name="Wang B."/>
            <person name="Liu B."/>
            <person name="Min J."/>
            <person name="Huang Y."/>
            <person name="Wu H."/>
            <person name="Li Z."/>
            <person name="Zhang Y."/>
            <person name="Yin Y."/>
            <person name="Song W."/>
            <person name="Jiang J."/>
            <person name="Jackson S.A."/>
            <person name="Wing R.A."/>
            <person name="Wang J."/>
            <person name="Chen M."/>
        </authorList>
    </citation>
    <scope>NUCLEOTIDE SEQUENCE [LARGE SCALE GENOMIC DNA]</scope>
    <source>
        <strain evidence="3">cv. IRGC 101232</strain>
    </source>
</reference>
<dbReference type="Gene3D" id="2.70.98.20">
    <property type="entry name" value="Copper amine oxidase, catalytic domain"/>
    <property type="match status" value="1"/>
</dbReference>
<dbReference type="Proteomes" id="UP000006038">
    <property type="component" value="Chromosome 4"/>
</dbReference>
<dbReference type="PANTHER" id="PTHR10638:SF71">
    <property type="entry name" value="AMINE OXIDASE"/>
    <property type="match status" value="1"/>
</dbReference>
<dbReference type="eggNOG" id="KOG1186">
    <property type="taxonomic scope" value="Eukaryota"/>
</dbReference>
<keyword evidence="1" id="KW-0186">Copper</keyword>
<dbReference type="SUPFAM" id="SSF49998">
    <property type="entry name" value="Amine oxidase catalytic domain"/>
    <property type="match status" value="1"/>
</dbReference>
<reference evidence="3" key="2">
    <citation type="submission" date="2013-04" db="UniProtKB">
        <authorList>
            <consortium name="EnsemblPlants"/>
        </authorList>
    </citation>
    <scope>IDENTIFICATION</scope>
</reference>
<dbReference type="Gramene" id="OB04G15160.1">
    <property type="protein sequence ID" value="OB04G15160.1"/>
    <property type="gene ID" value="OB04G15160"/>
</dbReference>
<evidence type="ECO:0000259" key="2">
    <source>
        <dbReference type="Pfam" id="PF01179"/>
    </source>
</evidence>
<proteinExistence type="inferred from homology"/>
<dbReference type="EC" id="1.4.3.-" evidence="1"/>
<feature type="domain" description="Copper amine oxidase catalytic" evidence="2">
    <location>
        <begin position="9"/>
        <end position="76"/>
    </location>
</feature>
<dbReference type="EnsemblPlants" id="OB04G15160.1">
    <property type="protein sequence ID" value="OB04G15160.1"/>
    <property type="gene ID" value="OB04G15160"/>
</dbReference>